<dbReference type="NCBIfam" id="TIGR02940">
    <property type="entry name" value="anfO_nitrog"/>
    <property type="match status" value="1"/>
</dbReference>
<dbReference type="InterPro" id="IPR014287">
    <property type="entry name" value="Nase_Fe-Fe_AnfO"/>
</dbReference>
<proteinExistence type="predicted"/>
<protein>
    <submittedName>
        <fullName evidence="1">Fe-only nitrogenase accessory protein AnfO</fullName>
    </submittedName>
</protein>
<sequence>MMKIAVFIDADGRTASFYQQGSIRIYASSPAGWQPVRELAFGLTEEMGLAEVRARTLKMLGELDGCRHFVARAIRGALLSYFDGMGIVMWKLAGDPLGFLPQIEQIVNEKARREQAVQAPVADTFIRPGRQAGEYRLNLIDALKSDSALTSKRVLQPLLRRSEFTRLDLVCDHLPKWFDRELSALNLTLTAEKKTDGRCYAVIRRA</sequence>
<dbReference type="EMBL" id="CP157947">
    <property type="protein sequence ID" value="XBS69689.1"/>
    <property type="molecule type" value="Genomic_DNA"/>
</dbReference>
<organism evidence="1">
    <name type="scientific">Acerihabitans sp. KWT182</name>
    <dbReference type="NCBI Taxonomy" id="3157919"/>
    <lineage>
        <taxon>Bacteria</taxon>
        <taxon>Pseudomonadati</taxon>
        <taxon>Pseudomonadota</taxon>
        <taxon>Gammaproteobacteria</taxon>
        <taxon>Enterobacterales</taxon>
        <taxon>Pectobacteriaceae</taxon>
        <taxon>Acerihabitans</taxon>
    </lineage>
</organism>
<evidence type="ECO:0000313" key="1">
    <source>
        <dbReference type="EMBL" id="XBS69689.1"/>
    </source>
</evidence>
<accession>A0AAU7Q9I4</accession>
<name>A0AAU7Q9I4_9GAMM</name>
<reference evidence="1" key="1">
    <citation type="submission" date="2024-06" db="EMBL/GenBank/DDBJ databases">
        <authorList>
            <person name="Coelho C."/>
            <person name="Bento M."/>
            <person name="Garcia E."/>
            <person name="Camelo A."/>
            <person name="Brandao I."/>
            <person name="Espirito Santo C."/>
            <person name="Trovao J."/>
            <person name="Verissimo A."/>
            <person name="Costa J."/>
            <person name="Tiago I."/>
        </authorList>
    </citation>
    <scope>NUCLEOTIDE SEQUENCE</scope>
    <source>
        <strain evidence="1">KWT182</strain>
    </source>
</reference>
<gene>
    <name evidence="1" type="primary">anfO</name>
    <name evidence="1" type="ORF">ABK905_25880</name>
</gene>
<dbReference type="AlphaFoldDB" id="A0AAU7Q9I4"/>
<dbReference type="Pfam" id="PF09582">
    <property type="entry name" value="AnfO_nitrog"/>
    <property type="match status" value="1"/>
</dbReference>